<accession>E8V3T4</accession>
<dbReference type="InterPro" id="IPR050583">
    <property type="entry name" value="Mycobacterial_A85_antigen"/>
</dbReference>
<dbReference type="InterPro" id="IPR029058">
    <property type="entry name" value="AB_hydrolase_fold"/>
</dbReference>
<dbReference type="Proteomes" id="UP000006844">
    <property type="component" value="Chromosome"/>
</dbReference>
<gene>
    <name evidence="1" type="ordered locus">AciPR4_4022</name>
</gene>
<dbReference type="SUPFAM" id="SSF53474">
    <property type="entry name" value="alpha/beta-Hydrolases"/>
    <property type="match status" value="1"/>
</dbReference>
<sequence>MLRFVCVVLISVCTGMGLAQKSGAPELIALSGSPKLPAAIAVSFSEKALQEGTAWSSRGKDFFFAVSSGAEPKLVIDDGPPRAMQRAGAYWYAVAQVPKLDALHAFHYLVKGAEFGGSHDVPAFGPMFYPESGVAQGTLSEKLTFSSKIYDGMVSSYWVYVPAAYKAGTPAALMVFQDGHGYLNREVGALNVIDHLIAAGKMPVTICVFTDPGEIAGSPGTPTYKFVQAYSDKWHRTLTDSMRSTEYDTVSDRYARFLRDELLPLVEAKYPLRKDAYSRAITGSSSGAIAAFNAAWQQPDQWSRVLSWIGTYVGIQWREDPAIPDGGQDYPEKVYREDHRNLRVWLQDGANDMEGASGPVPRYGSWPLGNLKMANALKQKGYDMHLSFGTGTHNGSHGTVTLPESLTWLWRGYDAAKTSEVYEQSAEEKALPVFRVRVVGRPSE</sequence>
<proteinExistence type="predicted"/>
<dbReference type="Gene3D" id="3.40.50.1820">
    <property type="entry name" value="alpha/beta hydrolase"/>
    <property type="match status" value="1"/>
</dbReference>
<evidence type="ECO:0000313" key="2">
    <source>
        <dbReference type="Proteomes" id="UP000006844"/>
    </source>
</evidence>
<evidence type="ECO:0000313" key="1">
    <source>
        <dbReference type="EMBL" id="ADV84771.1"/>
    </source>
</evidence>
<organism evidence="1 2">
    <name type="scientific">Terriglobus saanensis (strain ATCC BAA-1853 / DSM 23119 / SP1PR4)</name>
    <dbReference type="NCBI Taxonomy" id="401053"/>
    <lineage>
        <taxon>Bacteria</taxon>
        <taxon>Pseudomonadati</taxon>
        <taxon>Acidobacteriota</taxon>
        <taxon>Terriglobia</taxon>
        <taxon>Terriglobales</taxon>
        <taxon>Acidobacteriaceae</taxon>
        <taxon>Terriglobus</taxon>
    </lineage>
</organism>
<dbReference type="HOGENOM" id="CLU_054948_0_0_0"/>
<dbReference type="eggNOG" id="COG2382">
    <property type="taxonomic scope" value="Bacteria"/>
</dbReference>
<dbReference type="PANTHER" id="PTHR48098:SF3">
    <property type="entry name" value="IRON(III) ENTEROBACTIN ESTERASE"/>
    <property type="match status" value="1"/>
</dbReference>
<dbReference type="InterPro" id="IPR000801">
    <property type="entry name" value="Esterase-like"/>
</dbReference>
<dbReference type="PANTHER" id="PTHR48098">
    <property type="entry name" value="ENTEROCHELIN ESTERASE-RELATED"/>
    <property type="match status" value="1"/>
</dbReference>
<reference evidence="1 2" key="1">
    <citation type="journal article" date="2012" name="Stand. Genomic Sci.">
        <title>Complete genome sequence of Terriglobus saanensis type strain SP1PR4(T), an Acidobacteria from tundra soil.</title>
        <authorList>
            <person name="Rawat S.R."/>
            <person name="Mannisto M.K."/>
            <person name="Starovoytov V."/>
            <person name="Goodwin L."/>
            <person name="Nolan M."/>
            <person name="Hauser L."/>
            <person name="Land M."/>
            <person name="Davenport K.W."/>
            <person name="Woyke T."/>
            <person name="Haggblom M.M."/>
        </authorList>
    </citation>
    <scope>NUCLEOTIDE SEQUENCE</scope>
    <source>
        <strain evidence="2">ATCC BAA-1853 / DSM 23119 / SP1PR4</strain>
    </source>
</reference>
<keyword evidence="2" id="KW-1185">Reference proteome</keyword>
<dbReference type="RefSeq" id="WP_013570501.1">
    <property type="nucleotide sequence ID" value="NC_014963.1"/>
</dbReference>
<dbReference type="AlphaFoldDB" id="E8V3T4"/>
<dbReference type="Pfam" id="PF00756">
    <property type="entry name" value="Esterase"/>
    <property type="match status" value="1"/>
</dbReference>
<protein>
    <submittedName>
        <fullName evidence="1">Esterase</fullName>
    </submittedName>
</protein>
<name>E8V3T4_TERSS</name>
<dbReference type="EMBL" id="CP002467">
    <property type="protein sequence ID" value="ADV84771.1"/>
    <property type="molecule type" value="Genomic_DNA"/>
</dbReference>
<dbReference type="KEGG" id="tsa:AciPR4_4022"/>
<dbReference type="STRING" id="401053.AciPR4_4022"/>